<sequence>MSAQPASPELDYESVTALTDALFDARPQGHKIYLVLDASRSKEISSLVQTLDDEAMCLFDGQAYVDLAEVAPWIVPIHSKTNAVLDWFLNEAWGQDIGYFLFSNGVARKVKTSLKRSFRIQDENARNLFFKIYRPSVFRTYLPLMERDQVVFVLRDFPQVWTEEPQDPWVVNTFSHSDGLLEHKRLNISADSHDTHEEIGE</sequence>
<keyword evidence="3" id="KW-1185">Reference proteome</keyword>
<evidence type="ECO:0000313" key="2">
    <source>
        <dbReference type="EMBL" id="MQQ10614.1"/>
    </source>
</evidence>
<proteinExistence type="predicted"/>
<protein>
    <submittedName>
        <fullName evidence="2">DUF4123 domain-containing protein</fullName>
    </submittedName>
</protein>
<name>A0A843YMG8_9RHOB</name>
<comment type="caution">
    <text evidence="2">The sequence shown here is derived from an EMBL/GenBank/DDBJ whole genome shotgun (WGS) entry which is preliminary data.</text>
</comment>
<reference evidence="2 3" key="1">
    <citation type="submission" date="2019-10" db="EMBL/GenBank/DDBJ databases">
        <title>Epibacterium sp. nov., isolated from seawater.</title>
        <authorList>
            <person name="Zhang X."/>
            <person name="Li N."/>
        </authorList>
    </citation>
    <scope>NUCLEOTIDE SEQUENCE [LARGE SCALE GENOMIC DNA]</scope>
    <source>
        <strain evidence="2 3">SM1979</strain>
    </source>
</reference>
<dbReference type="EMBL" id="WIBF01000019">
    <property type="protein sequence ID" value="MQQ10614.1"/>
    <property type="molecule type" value="Genomic_DNA"/>
</dbReference>
<gene>
    <name evidence="2" type="ORF">GFB49_19345</name>
</gene>
<evidence type="ECO:0000259" key="1">
    <source>
        <dbReference type="Pfam" id="PF13503"/>
    </source>
</evidence>
<dbReference type="InterPro" id="IPR025391">
    <property type="entry name" value="DUF4123"/>
</dbReference>
<dbReference type="Proteomes" id="UP000444174">
    <property type="component" value="Unassembled WGS sequence"/>
</dbReference>
<dbReference type="RefSeq" id="WP_153217735.1">
    <property type="nucleotide sequence ID" value="NZ_WIBF01000019.1"/>
</dbReference>
<evidence type="ECO:0000313" key="3">
    <source>
        <dbReference type="Proteomes" id="UP000444174"/>
    </source>
</evidence>
<organism evidence="2 3">
    <name type="scientific">Tritonibacter litoralis</name>
    <dbReference type="NCBI Taxonomy" id="2662264"/>
    <lineage>
        <taxon>Bacteria</taxon>
        <taxon>Pseudomonadati</taxon>
        <taxon>Pseudomonadota</taxon>
        <taxon>Alphaproteobacteria</taxon>
        <taxon>Rhodobacterales</taxon>
        <taxon>Paracoccaceae</taxon>
        <taxon>Tritonibacter</taxon>
    </lineage>
</organism>
<dbReference type="AlphaFoldDB" id="A0A843YMG8"/>
<feature type="domain" description="DUF4123" evidence="1">
    <location>
        <begin position="32"/>
        <end position="149"/>
    </location>
</feature>
<dbReference type="Pfam" id="PF13503">
    <property type="entry name" value="DUF4123"/>
    <property type="match status" value="1"/>
</dbReference>
<accession>A0A843YMG8</accession>